<dbReference type="EMBL" id="JACBZD010000002">
    <property type="protein sequence ID" value="NYI07966.1"/>
    <property type="molecule type" value="Genomic_DNA"/>
</dbReference>
<evidence type="ECO:0000313" key="3">
    <source>
        <dbReference type="Proteomes" id="UP000567795"/>
    </source>
</evidence>
<proteinExistence type="predicted"/>
<sequence>MPDRSAAPSAGRTEVETGARTTAHGSAARPRARHGRTGRAAVAPPGGGFAPAPRPAGPLAARLAGWRRRPAGRGGEVLLRGALAGGAAVAAARLHSWHDPGVLCPLRLVAGLPCPACGSTTFLVELGRGNWSAALLANPVTALAASAAVAAPAVPPGRWPAVPVVSRWALLAVALAVAWAWQLWRIGIGRP</sequence>
<evidence type="ECO:0000256" key="1">
    <source>
        <dbReference type="SAM" id="MobiDB-lite"/>
    </source>
</evidence>
<dbReference type="Pfam" id="PF10825">
    <property type="entry name" value="DUF2752"/>
    <property type="match status" value="1"/>
</dbReference>
<keyword evidence="3" id="KW-1185">Reference proteome</keyword>
<comment type="caution">
    <text evidence="2">The sequence shown here is derived from an EMBL/GenBank/DDBJ whole genome shotgun (WGS) entry which is preliminary data.</text>
</comment>
<protein>
    <recommendedName>
        <fullName evidence="4">DUF2752 domain-containing protein</fullName>
    </recommendedName>
</protein>
<reference evidence="2 3" key="1">
    <citation type="submission" date="2020-07" db="EMBL/GenBank/DDBJ databases">
        <title>Sequencing the genomes of 1000 actinobacteria strains.</title>
        <authorList>
            <person name="Klenk H.-P."/>
        </authorList>
    </citation>
    <scope>NUCLEOTIDE SEQUENCE [LARGE SCALE GENOMIC DNA]</scope>
    <source>
        <strain evidence="2 3">DSM 42178</strain>
    </source>
</reference>
<name>A0A853A059_9ACTN</name>
<gene>
    <name evidence="2" type="ORF">FHU37_004995</name>
</gene>
<dbReference type="RefSeq" id="WP_179816876.1">
    <property type="nucleotide sequence ID" value="NZ_JACBZD010000002.1"/>
</dbReference>
<accession>A0A853A059</accession>
<dbReference type="InterPro" id="IPR021215">
    <property type="entry name" value="DUF2752"/>
</dbReference>
<evidence type="ECO:0000313" key="2">
    <source>
        <dbReference type="EMBL" id="NYI07966.1"/>
    </source>
</evidence>
<feature type="region of interest" description="Disordered" evidence="1">
    <location>
        <begin position="1"/>
        <end position="55"/>
    </location>
</feature>
<dbReference type="Proteomes" id="UP000567795">
    <property type="component" value="Unassembled WGS sequence"/>
</dbReference>
<organism evidence="2 3">
    <name type="scientific">Allostreptomyces psammosilenae</name>
    <dbReference type="NCBI Taxonomy" id="1892865"/>
    <lineage>
        <taxon>Bacteria</taxon>
        <taxon>Bacillati</taxon>
        <taxon>Actinomycetota</taxon>
        <taxon>Actinomycetes</taxon>
        <taxon>Kitasatosporales</taxon>
        <taxon>Streptomycetaceae</taxon>
        <taxon>Allostreptomyces</taxon>
    </lineage>
</organism>
<evidence type="ECO:0008006" key="4">
    <source>
        <dbReference type="Google" id="ProtNLM"/>
    </source>
</evidence>
<dbReference type="AlphaFoldDB" id="A0A853A059"/>